<name>A0A7S1FYQ0_9STRA</name>
<dbReference type="CDD" id="cd02440">
    <property type="entry name" value="AdoMet_MTases"/>
    <property type="match status" value="1"/>
</dbReference>
<dbReference type="AlphaFoldDB" id="A0A7S1FYQ0"/>
<evidence type="ECO:0000256" key="1">
    <source>
        <dbReference type="PROSITE-ProRule" id="PRU00339"/>
    </source>
</evidence>
<dbReference type="Gene3D" id="1.25.40.10">
    <property type="entry name" value="Tetratricopeptide repeat domain"/>
    <property type="match status" value="2"/>
</dbReference>
<sequence length="512" mass="56694">MHSFNLIFGFFFAIALFCFVIESQAAWGVEKNEDVSASQSPVSLLSMGDDELASDNYHDAENYYRKGVSLISDSTDLVISLSLYVNLGTALSSSGNNNEAVDSYISAIALHDTYAAKQELSKEEHDITAQAAFFLGMTYQDMEKIPPAKAADAYALAASLDPRHWSALANLGAVLYDEIRDYTSAVSAYGAAFKILTEKPDDGSVPTDPPYNPRPILSQLQYRIGMCVIMKPDQKCAFDNDPSKEHSCKEVAARAFSLAIKYDDSNVAAKHMLATITADATMERASNVYITDLFDQYASNFEHSLVDELGYDGFARLRRGFDVFFGGSKKVPVFEKVIDAGCGTGLVGEQFRNISQHLIGVDLSAKIIEEAKKARPNLYDETIVGDVISAFQTKKPISLIVAADSYIYFGDLNPLFHAMSDGMQIGGYIAFTLENVNPENEESLSVTKPDWKWQLSASGRFVHRKEYVLSVAKEYSFDLVYYDTLEGFRFENGIPVRGHLFIMQKLSSNEEL</sequence>
<dbReference type="EMBL" id="HBFR01034374">
    <property type="protein sequence ID" value="CAD8897883.1"/>
    <property type="molecule type" value="Transcribed_RNA"/>
</dbReference>
<gene>
    <name evidence="4" type="ORF">CHYS00102_LOCUS25097</name>
</gene>
<dbReference type="SUPFAM" id="SSF53335">
    <property type="entry name" value="S-adenosyl-L-methionine-dependent methyltransferases"/>
    <property type="match status" value="1"/>
</dbReference>
<feature type="domain" description="Methyltransferase" evidence="3">
    <location>
        <begin position="337"/>
        <end position="424"/>
    </location>
</feature>
<dbReference type="PROSITE" id="PS50005">
    <property type="entry name" value="TPR"/>
    <property type="match status" value="1"/>
</dbReference>
<dbReference type="InterPro" id="IPR029063">
    <property type="entry name" value="SAM-dependent_MTases_sf"/>
</dbReference>
<evidence type="ECO:0000313" key="4">
    <source>
        <dbReference type="EMBL" id="CAD8897883.1"/>
    </source>
</evidence>
<feature type="repeat" description="TPR" evidence="1">
    <location>
        <begin position="81"/>
        <end position="114"/>
    </location>
</feature>
<dbReference type="SMART" id="SM00028">
    <property type="entry name" value="TPR"/>
    <property type="match status" value="3"/>
</dbReference>
<evidence type="ECO:0000256" key="2">
    <source>
        <dbReference type="SAM" id="SignalP"/>
    </source>
</evidence>
<dbReference type="InterPro" id="IPR019734">
    <property type="entry name" value="TPR_rpt"/>
</dbReference>
<dbReference type="Pfam" id="PF13649">
    <property type="entry name" value="Methyltransf_25"/>
    <property type="match status" value="1"/>
</dbReference>
<dbReference type="SUPFAM" id="SSF48452">
    <property type="entry name" value="TPR-like"/>
    <property type="match status" value="1"/>
</dbReference>
<dbReference type="Gene3D" id="3.40.50.150">
    <property type="entry name" value="Vaccinia Virus protein VP39"/>
    <property type="match status" value="1"/>
</dbReference>
<proteinExistence type="predicted"/>
<keyword evidence="2" id="KW-0732">Signal</keyword>
<dbReference type="Pfam" id="PF13181">
    <property type="entry name" value="TPR_8"/>
    <property type="match status" value="1"/>
</dbReference>
<evidence type="ECO:0000259" key="3">
    <source>
        <dbReference type="Pfam" id="PF13649"/>
    </source>
</evidence>
<feature type="chain" id="PRO_5031160057" description="Methyltransferase domain-containing protein" evidence="2">
    <location>
        <begin position="26"/>
        <end position="512"/>
    </location>
</feature>
<reference evidence="4" key="1">
    <citation type="submission" date="2021-01" db="EMBL/GenBank/DDBJ databases">
        <authorList>
            <person name="Corre E."/>
            <person name="Pelletier E."/>
            <person name="Niang G."/>
            <person name="Scheremetjew M."/>
            <person name="Finn R."/>
            <person name="Kale V."/>
            <person name="Holt S."/>
            <person name="Cochrane G."/>
            <person name="Meng A."/>
            <person name="Brown T."/>
            <person name="Cohen L."/>
        </authorList>
    </citation>
    <scope>NUCLEOTIDE SEQUENCE</scope>
    <source>
        <strain evidence="4">308</strain>
    </source>
</reference>
<dbReference type="InterPro" id="IPR041698">
    <property type="entry name" value="Methyltransf_25"/>
</dbReference>
<organism evidence="4">
    <name type="scientific">Corethron hystrix</name>
    <dbReference type="NCBI Taxonomy" id="216773"/>
    <lineage>
        <taxon>Eukaryota</taxon>
        <taxon>Sar</taxon>
        <taxon>Stramenopiles</taxon>
        <taxon>Ochrophyta</taxon>
        <taxon>Bacillariophyta</taxon>
        <taxon>Coscinodiscophyceae</taxon>
        <taxon>Corethrophycidae</taxon>
        <taxon>Corethrales</taxon>
        <taxon>Corethraceae</taxon>
        <taxon>Corethron</taxon>
    </lineage>
</organism>
<protein>
    <recommendedName>
        <fullName evidence="3">Methyltransferase domain-containing protein</fullName>
    </recommendedName>
</protein>
<dbReference type="InterPro" id="IPR011990">
    <property type="entry name" value="TPR-like_helical_dom_sf"/>
</dbReference>
<accession>A0A7S1FYQ0</accession>
<keyword evidence="1" id="KW-0802">TPR repeat</keyword>
<feature type="signal peptide" evidence="2">
    <location>
        <begin position="1"/>
        <end position="25"/>
    </location>
</feature>